<evidence type="ECO:0000256" key="7">
    <source>
        <dbReference type="ARBA" id="ARBA00042761"/>
    </source>
</evidence>
<dbReference type="GO" id="GO:0008408">
    <property type="term" value="F:3'-5' exonuclease activity"/>
    <property type="evidence" value="ECO:0007669"/>
    <property type="project" value="InterPro"/>
</dbReference>
<evidence type="ECO:0000256" key="8">
    <source>
        <dbReference type="SAM" id="MobiDB-lite"/>
    </source>
</evidence>
<keyword evidence="2" id="KW-0479">Metal-binding</keyword>
<evidence type="ECO:0000256" key="1">
    <source>
        <dbReference type="ARBA" id="ARBA00022722"/>
    </source>
</evidence>
<dbReference type="CDD" id="cd06141">
    <property type="entry name" value="WRN_exo"/>
    <property type="match status" value="1"/>
</dbReference>
<evidence type="ECO:0000259" key="9">
    <source>
        <dbReference type="Pfam" id="PF01612"/>
    </source>
</evidence>
<name>A0A561XEL5_ACIDE</name>
<evidence type="ECO:0000256" key="6">
    <source>
        <dbReference type="ARBA" id="ARBA00040531"/>
    </source>
</evidence>
<dbReference type="PANTHER" id="PTHR13620:SF109">
    <property type="entry name" value="3'-5' EXONUCLEASE"/>
    <property type="match status" value="1"/>
</dbReference>
<feature type="compositionally biased region" description="Low complexity" evidence="8">
    <location>
        <begin position="1"/>
        <end position="10"/>
    </location>
</feature>
<dbReference type="PANTHER" id="PTHR13620">
    <property type="entry name" value="3-5 EXONUCLEASE"/>
    <property type="match status" value="1"/>
</dbReference>
<dbReference type="InterPro" id="IPR012337">
    <property type="entry name" value="RNaseH-like_sf"/>
</dbReference>
<dbReference type="AlphaFoldDB" id="A0A561XEL5"/>
<sequence length="222" mass="24297">MARMTASPPSRRQPPSAPRHPSARTTQRPTPDKDQIALLEPFERLGMDRIALVATPAQADQACQALASASAWGFDTESKPTFVRDEPSDGPHIVQLATLERAWVFQLHDPGCRARVAELLALQGVTKAGFGLGDDTKRIQHKLGVQPADVLELNTVFRQRGYRKDMGVKGAVAVLFNRRFIKSKKAATSNWANARLSEAQLVYAANDAWAALRVFNALTLSA</sequence>
<dbReference type="SUPFAM" id="SSF53098">
    <property type="entry name" value="Ribonuclease H-like"/>
    <property type="match status" value="1"/>
</dbReference>
<evidence type="ECO:0000256" key="3">
    <source>
        <dbReference type="ARBA" id="ARBA00022801"/>
    </source>
</evidence>
<keyword evidence="4 10" id="KW-0269">Exonuclease</keyword>
<evidence type="ECO:0000313" key="10">
    <source>
        <dbReference type="EMBL" id="TWG34571.1"/>
    </source>
</evidence>
<dbReference type="InterPro" id="IPR002562">
    <property type="entry name" value="3'-5'_exonuclease_dom"/>
</dbReference>
<proteinExistence type="predicted"/>
<dbReference type="InterPro" id="IPR036397">
    <property type="entry name" value="RNaseH_sf"/>
</dbReference>
<dbReference type="GeneID" id="51112610"/>
<dbReference type="Proteomes" id="UP000321485">
    <property type="component" value="Unassembled WGS sequence"/>
</dbReference>
<accession>A0A561XEL5</accession>
<keyword evidence="3" id="KW-0378">Hydrolase</keyword>
<evidence type="ECO:0000256" key="2">
    <source>
        <dbReference type="ARBA" id="ARBA00022723"/>
    </source>
</evidence>
<dbReference type="Gene3D" id="3.30.420.10">
    <property type="entry name" value="Ribonuclease H-like superfamily/Ribonuclease H"/>
    <property type="match status" value="1"/>
</dbReference>
<keyword evidence="1" id="KW-0540">Nuclease</keyword>
<feature type="region of interest" description="Disordered" evidence="8">
    <location>
        <begin position="1"/>
        <end position="35"/>
    </location>
</feature>
<dbReference type="GO" id="GO:0046872">
    <property type="term" value="F:metal ion binding"/>
    <property type="evidence" value="ECO:0007669"/>
    <property type="project" value="UniProtKB-KW"/>
</dbReference>
<protein>
    <recommendedName>
        <fullName evidence="6">3'-5' exonuclease</fullName>
    </recommendedName>
    <alternativeName>
        <fullName evidence="7">Werner Syndrome-like exonuclease</fullName>
    </alternativeName>
</protein>
<dbReference type="RefSeq" id="WP_146871811.1">
    <property type="nucleotide sequence ID" value="NZ_CAXUSK020000001.1"/>
</dbReference>
<keyword evidence="5" id="KW-0460">Magnesium</keyword>
<dbReference type="GO" id="GO:0003676">
    <property type="term" value="F:nucleic acid binding"/>
    <property type="evidence" value="ECO:0007669"/>
    <property type="project" value="InterPro"/>
</dbReference>
<dbReference type="InterPro" id="IPR051132">
    <property type="entry name" value="3-5_Exonuclease_domain"/>
</dbReference>
<dbReference type="GO" id="GO:0006139">
    <property type="term" value="P:nucleobase-containing compound metabolic process"/>
    <property type="evidence" value="ECO:0007669"/>
    <property type="project" value="InterPro"/>
</dbReference>
<feature type="domain" description="3'-5' exonuclease" evidence="9">
    <location>
        <begin position="53"/>
        <end position="219"/>
    </location>
</feature>
<evidence type="ECO:0000256" key="5">
    <source>
        <dbReference type="ARBA" id="ARBA00022842"/>
    </source>
</evidence>
<organism evidence="10 11">
    <name type="scientific">Acidovorax delafieldii</name>
    <name type="common">Pseudomonas delafieldii</name>
    <dbReference type="NCBI Taxonomy" id="47920"/>
    <lineage>
        <taxon>Bacteria</taxon>
        <taxon>Pseudomonadati</taxon>
        <taxon>Pseudomonadota</taxon>
        <taxon>Betaproteobacteria</taxon>
        <taxon>Burkholderiales</taxon>
        <taxon>Comamonadaceae</taxon>
        <taxon>Acidovorax</taxon>
    </lineage>
</organism>
<dbReference type="Pfam" id="PF01612">
    <property type="entry name" value="DNA_pol_A_exo1"/>
    <property type="match status" value="1"/>
</dbReference>
<comment type="caution">
    <text evidence="10">The sequence shown here is derived from an EMBL/GenBank/DDBJ whole genome shotgun (WGS) entry which is preliminary data.</text>
</comment>
<evidence type="ECO:0000256" key="4">
    <source>
        <dbReference type="ARBA" id="ARBA00022839"/>
    </source>
</evidence>
<gene>
    <name evidence="10" type="ORF">ATF69_3568</name>
</gene>
<reference evidence="10 11" key="1">
    <citation type="journal article" date="2015" name="Stand. Genomic Sci.">
        <title>Genomic Encyclopedia of Bacterial and Archaeal Type Strains, Phase III: the genomes of soil and plant-associated and newly described type strains.</title>
        <authorList>
            <person name="Whitman W.B."/>
            <person name="Woyke T."/>
            <person name="Klenk H.P."/>
            <person name="Zhou Y."/>
            <person name="Lilburn T.G."/>
            <person name="Beck B.J."/>
            <person name="De Vos P."/>
            <person name="Vandamme P."/>
            <person name="Eisen J.A."/>
            <person name="Garrity G."/>
            <person name="Hugenholtz P."/>
            <person name="Kyrpides N.C."/>
        </authorList>
    </citation>
    <scope>NUCLEOTIDE SEQUENCE [LARGE SCALE GENOMIC DNA]</scope>
    <source>
        <strain evidence="10 11">DSM 64</strain>
    </source>
</reference>
<dbReference type="EMBL" id="VJWE01000016">
    <property type="protein sequence ID" value="TWG34571.1"/>
    <property type="molecule type" value="Genomic_DNA"/>
</dbReference>
<evidence type="ECO:0000313" key="11">
    <source>
        <dbReference type="Proteomes" id="UP000321485"/>
    </source>
</evidence>